<protein>
    <submittedName>
        <fullName evidence="2">Uncharacterized protein</fullName>
    </submittedName>
</protein>
<reference evidence="3" key="1">
    <citation type="submission" date="2017-04" db="EMBL/GenBank/DDBJ databases">
        <authorList>
            <person name="Varghese N."/>
            <person name="Submissions S."/>
        </authorList>
    </citation>
    <scope>NUCLEOTIDE SEQUENCE [LARGE SCALE GENOMIC DNA]</scope>
    <source>
        <strain evidence="3">DSM 4125</strain>
    </source>
</reference>
<feature type="transmembrane region" description="Helical" evidence="1">
    <location>
        <begin position="30"/>
        <end position="46"/>
    </location>
</feature>
<keyword evidence="3" id="KW-1185">Reference proteome</keyword>
<keyword evidence="1" id="KW-0812">Transmembrane</keyword>
<proteinExistence type="predicted"/>
<name>A0A1X7KQ25_9BACT</name>
<organism evidence="2 3">
    <name type="scientific">Marivirga sericea</name>
    <dbReference type="NCBI Taxonomy" id="1028"/>
    <lineage>
        <taxon>Bacteria</taxon>
        <taxon>Pseudomonadati</taxon>
        <taxon>Bacteroidota</taxon>
        <taxon>Cytophagia</taxon>
        <taxon>Cytophagales</taxon>
        <taxon>Marivirgaceae</taxon>
        <taxon>Marivirga</taxon>
    </lineage>
</organism>
<evidence type="ECO:0000313" key="3">
    <source>
        <dbReference type="Proteomes" id="UP000193804"/>
    </source>
</evidence>
<dbReference type="Proteomes" id="UP000193804">
    <property type="component" value="Unassembled WGS sequence"/>
</dbReference>
<feature type="transmembrane region" description="Helical" evidence="1">
    <location>
        <begin position="52"/>
        <end position="71"/>
    </location>
</feature>
<evidence type="ECO:0000256" key="1">
    <source>
        <dbReference type="SAM" id="Phobius"/>
    </source>
</evidence>
<dbReference type="RefSeq" id="WP_085518146.1">
    <property type="nucleotide sequence ID" value="NZ_FXAW01000006.1"/>
</dbReference>
<keyword evidence="1" id="KW-1133">Transmembrane helix</keyword>
<dbReference type="EMBL" id="FXAW01000006">
    <property type="protein sequence ID" value="SMG43224.1"/>
    <property type="molecule type" value="Genomic_DNA"/>
</dbReference>
<sequence>METQSIEQSQRINLGAGNVKFSESTIRKSNYFLGALFMIMALLYLFRDSIGVFEKIGMSGLYFSTGFLFLFKAQIELSQTSKYAPHFVISEHGLKIKTGVFKKSNFINWNNIRKIELGYYKIGIKDKGEMQYFTYQTRKETSIELKRLIEAIAAQKGVEVENLLKK</sequence>
<evidence type="ECO:0000313" key="2">
    <source>
        <dbReference type="EMBL" id="SMG43224.1"/>
    </source>
</evidence>
<keyword evidence="1" id="KW-0472">Membrane</keyword>
<gene>
    <name evidence="2" type="ORF">SAMN05661096_02994</name>
</gene>
<accession>A0A1X7KQ25</accession>
<dbReference type="AlphaFoldDB" id="A0A1X7KQ25"/>
<dbReference type="STRING" id="1028.SAMN05661096_02994"/>